<protein>
    <submittedName>
        <fullName evidence="1">Uncharacterized protein</fullName>
    </submittedName>
</protein>
<reference evidence="1" key="1">
    <citation type="submission" date="2020-03" db="EMBL/GenBank/DDBJ databases">
        <title>The deep terrestrial virosphere.</title>
        <authorList>
            <person name="Holmfeldt K."/>
            <person name="Nilsson E."/>
            <person name="Simone D."/>
            <person name="Lopez-Fernandez M."/>
            <person name="Wu X."/>
            <person name="de Brujin I."/>
            <person name="Lundin D."/>
            <person name="Andersson A."/>
            <person name="Bertilsson S."/>
            <person name="Dopson M."/>
        </authorList>
    </citation>
    <scope>NUCLEOTIDE SEQUENCE</scope>
    <source>
        <strain evidence="2">MM415A03824</strain>
        <strain evidence="1">MM415B01477</strain>
    </source>
</reference>
<dbReference type="AlphaFoldDB" id="A0A6M3IL37"/>
<organism evidence="1">
    <name type="scientific">viral metagenome</name>
    <dbReference type="NCBI Taxonomy" id="1070528"/>
    <lineage>
        <taxon>unclassified sequences</taxon>
        <taxon>metagenomes</taxon>
        <taxon>organismal metagenomes</taxon>
    </lineage>
</organism>
<accession>A0A6M3IL37</accession>
<dbReference type="EMBL" id="MT141315">
    <property type="protein sequence ID" value="QJA58259.1"/>
    <property type="molecule type" value="Genomic_DNA"/>
</dbReference>
<name>A0A6M3IL37_9ZZZZ</name>
<evidence type="ECO:0000313" key="1">
    <source>
        <dbReference type="EMBL" id="QJA58259.1"/>
    </source>
</evidence>
<sequence length="85" mass="10008">MIKNDIIHWEAGARSDLFIHMKVKDMIKILQQFDPDILMYIHWEGQQKNLVEYNIFENQYGQVVINADTGYSPSELGAQDRLRIL</sequence>
<dbReference type="EMBL" id="MT141780">
    <property type="protein sequence ID" value="QJA70291.1"/>
    <property type="molecule type" value="Genomic_DNA"/>
</dbReference>
<evidence type="ECO:0000313" key="2">
    <source>
        <dbReference type="EMBL" id="QJA70291.1"/>
    </source>
</evidence>
<proteinExistence type="predicted"/>
<gene>
    <name evidence="2" type="ORF">MM415A03824_0008</name>
    <name evidence="1" type="ORF">MM415B01477_0021</name>
</gene>